<evidence type="ECO:0000256" key="1">
    <source>
        <dbReference type="SAM" id="MobiDB-lite"/>
    </source>
</evidence>
<accession>A0A7S1ZJD7</accession>
<dbReference type="SUPFAM" id="SSF48403">
    <property type="entry name" value="Ankyrin repeat"/>
    <property type="match status" value="1"/>
</dbReference>
<dbReference type="InterPro" id="IPR036770">
    <property type="entry name" value="Ankyrin_rpt-contain_sf"/>
</dbReference>
<gene>
    <name evidence="2" type="ORF">DBRI1063_LOCUS16547</name>
</gene>
<protein>
    <submittedName>
        <fullName evidence="2">Uncharacterized protein</fullName>
    </submittedName>
</protein>
<feature type="region of interest" description="Disordered" evidence="1">
    <location>
        <begin position="26"/>
        <end position="52"/>
    </location>
</feature>
<dbReference type="EMBL" id="HBGN01025809">
    <property type="protein sequence ID" value="CAD9340980.1"/>
    <property type="molecule type" value="Transcribed_RNA"/>
</dbReference>
<name>A0A7S1ZJD7_9STRA</name>
<feature type="compositionally biased region" description="Low complexity" evidence="1">
    <location>
        <begin position="91"/>
        <end position="108"/>
    </location>
</feature>
<dbReference type="Gene3D" id="1.25.40.20">
    <property type="entry name" value="Ankyrin repeat-containing domain"/>
    <property type="match status" value="1"/>
</dbReference>
<dbReference type="AlphaFoldDB" id="A0A7S1ZJD7"/>
<feature type="region of interest" description="Disordered" evidence="1">
    <location>
        <begin position="84"/>
        <end position="108"/>
    </location>
</feature>
<reference evidence="2" key="1">
    <citation type="submission" date="2021-01" db="EMBL/GenBank/DDBJ databases">
        <authorList>
            <person name="Corre E."/>
            <person name="Pelletier E."/>
            <person name="Niang G."/>
            <person name="Scheremetjew M."/>
            <person name="Finn R."/>
            <person name="Kale V."/>
            <person name="Holt S."/>
            <person name="Cochrane G."/>
            <person name="Meng A."/>
            <person name="Brown T."/>
            <person name="Cohen L."/>
        </authorList>
    </citation>
    <scope>NUCLEOTIDE SEQUENCE</scope>
    <source>
        <strain evidence="2">Pop2</strain>
    </source>
</reference>
<evidence type="ECO:0000313" key="2">
    <source>
        <dbReference type="EMBL" id="CAD9340980.1"/>
    </source>
</evidence>
<dbReference type="Pfam" id="PF12796">
    <property type="entry name" value="Ank_2"/>
    <property type="match status" value="1"/>
</dbReference>
<dbReference type="InterPro" id="IPR002110">
    <property type="entry name" value="Ankyrin_rpt"/>
</dbReference>
<proteinExistence type="predicted"/>
<sequence length="435" mass="48949">MTLADLAPNSLQFHLSEQSTCKLKTTTMNKDEGQNETCSRKKRGRSNSLVYSPPVEQALNNCASNLANVRATYELNNLPNGQVAPEYFSAPTTTTNNPPHKKSPPNTSSTLNVLKEKMPSIKSQKTFGANPRSYVAPSIFMHRIHSSPALASQAIESDEVFLSDHAAKQSVESLKMIGTAAMNGRRGGIEDTHVKVDTNAEEKTQSTDKDMIKRVHSTPSFSHVGTAEITIIGQRTASMLSSPALSTKNESADMNPHEYLKEIVESFGYSSESLPALSVESYFLEYTDEQIQSYDNRLTNAVRGENIDELLCMLKEGKPLQCSNRFGESIVHMACRRGSVKVMRFLLEVADVSGLVRDDFGRTPMHDACWTREPMFDIVKMLIHRWPDMLLVSDKRGHTPLQYVRRDHWSKWCRFLTDNRKMLAPREIVQQKVRY</sequence>
<organism evidence="2">
    <name type="scientific">Ditylum brightwellii</name>
    <dbReference type="NCBI Taxonomy" id="49249"/>
    <lineage>
        <taxon>Eukaryota</taxon>
        <taxon>Sar</taxon>
        <taxon>Stramenopiles</taxon>
        <taxon>Ochrophyta</taxon>
        <taxon>Bacillariophyta</taxon>
        <taxon>Mediophyceae</taxon>
        <taxon>Lithodesmiophycidae</taxon>
        <taxon>Lithodesmiales</taxon>
        <taxon>Lithodesmiaceae</taxon>
        <taxon>Ditylum</taxon>
    </lineage>
</organism>